<dbReference type="GO" id="GO:0008033">
    <property type="term" value="P:tRNA processing"/>
    <property type="evidence" value="ECO:0007669"/>
    <property type="project" value="UniProtKB-KW"/>
</dbReference>
<evidence type="ECO:0000256" key="1">
    <source>
        <dbReference type="ARBA" id="ARBA00022555"/>
    </source>
</evidence>
<dbReference type="Gene3D" id="3.40.50.150">
    <property type="entry name" value="Vaccinia Virus protein VP39"/>
    <property type="match status" value="1"/>
</dbReference>
<accession>X1IHB7</accession>
<sequence>MKIGNLNLNNNKYVKKQEGSVEFYLYKKDNDSIPSKSMGVFYNERMEINRDISILAILTYNKLINRDSLVMVDCMA</sequence>
<evidence type="ECO:0000256" key="4">
    <source>
        <dbReference type="ARBA" id="ARBA00022691"/>
    </source>
</evidence>
<evidence type="ECO:0000256" key="2">
    <source>
        <dbReference type="ARBA" id="ARBA00022603"/>
    </source>
</evidence>
<dbReference type="InterPro" id="IPR002905">
    <property type="entry name" value="Trm1"/>
</dbReference>
<dbReference type="GO" id="GO:0032259">
    <property type="term" value="P:methylation"/>
    <property type="evidence" value="ECO:0007669"/>
    <property type="project" value="UniProtKB-KW"/>
</dbReference>
<dbReference type="GO" id="GO:0000049">
    <property type="term" value="F:tRNA binding"/>
    <property type="evidence" value="ECO:0007669"/>
    <property type="project" value="UniProtKB-KW"/>
</dbReference>
<dbReference type="EMBL" id="BARU01034604">
    <property type="protein sequence ID" value="GAH65499.1"/>
    <property type="molecule type" value="Genomic_DNA"/>
</dbReference>
<protein>
    <submittedName>
        <fullName evidence="7">Uncharacterized protein</fullName>
    </submittedName>
</protein>
<evidence type="ECO:0000313" key="7">
    <source>
        <dbReference type="EMBL" id="GAH65499.1"/>
    </source>
</evidence>
<dbReference type="PROSITE" id="PS51626">
    <property type="entry name" value="SAM_MT_TRM1"/>
    <property type="match status" value="1"/>
</dbReference>
<name>X1IHB7_9ZZZZ</name>
<dbReference type="GO" id="GO:0016423">
    <property type="term" value="F:tRNA (guanine) methyltransferase activity"/>
    <property type="evidence" value="ECO:0007669"/>
    <property type="project" value="InterPro"/>
</dbReference>
<feature type="non-terminal residue" evidence="7">
    <location>
        <position position="76"/>
    </location>
</feature>
<keyword evidence="5" id="KW-0819">tRNA processing</keyword>
<gene>
    <name evidence="7" type="ORF">S03H2_54292</name>
</gene>
<dbReference type="AlphaFoldDB" id="X1IHB7"/>
<comment type="caution">
    <text evidence="7">The sequence shown here is derived from an EMBL/GenBank/DDBJ whole genome shotgun (WGS) entry which is preliminary data.</text>
</comment>
<keyword evidence="1" id="KW-0820">tRNA-binding</keyword>
<keyword evidence="3" id="KW-0808">Transferase</keyword>
<reference evidence="7" key="1">
    <citation type="journal article" date="2014" name="Front. Microbiol.">
        <title>High frequency of phylogenetically diverse reductive dehalogenase-homologous genes in deep subseafloor sedimentary metagenomes.</title>
        <authorList>
            <person name="Kawai M."/>
            <person name="Futagami T."/>
            <person name="Toyoda A."/>
            <person name="Takaki Y."/>
            <person name="Nishi S."/>
            <person name="Hori S."/>
            <person name="Arai W."/>
            <person name="Tsubouchi T."/>
            <person name="Morono Y."/>
            <person name="Uchiyama I."/>
            <person name="Ito T."/>
            <person name="Fujiyama A."/>
            <person name="Inagaki F."/>
            <person name="Takami H."/>
        </authorList>
    </citation>
    <scope>NUCLEOTIDE SEQUENCE</scope>
    <source>
        <strain evidence="7">Expedition CK06-06</strain>
    </source>
</reference>
<evidence type="ECO:0000256" key="3">
    <source>
        <dbReference type="ARBA" id="ARBA00022679"/>
    </source>
</evidence>
<keyword evidence="4" id="KW-0949">S-adenosyl-L-methionine</keyword>
<proteinExistence type="predicted"/>
<keyword evidence="2" id="KW-0489">Methyltransferase</keyword>
<dbReference type="InterPro" id="IPR029063">
    <property type="entry name" value="SAM-dependent_MTases_sf"/>
</dbReference>
<organism evidence="7">
    <name type="scientific">marine sediment metagenome</name>
    <dbReference type="NCBI Taxonomy" id="412755"/>
    <lineage>
        <taxon>unclassified sequences</taxon>
        <taxon>metagenomes</taxon>
        <taxon>ecological metagenomes</taxon>
    </lineage>
</organism>
<keyword evidence="6" id="KW-0694">RNA-binding</keyword>
<evidence type="ECO:0000256" key="5">
    <source>
        <dbReference type="ARBA" id="ARBA00022694"/>
    </source>
</evidence>
<evidence type="ECO:0000256" key="6">
    <source>
        <dbReference type="ARBA" id="ARBA00022884"/>
    </source>
</evidence>